<dbReference type="AlphaFoldDB" id="A0A1H4EIL5"/>
<name>A0A1H4EIL5_9BURK</name>
<dbReference type="Proteomes" id="UP000198638">
    <property type="component" value="Unassembled WGS sequence"/>
</dbReference>
<feature type="region of interest" description="Disordered" evidence="1">
    <location>
        <begin position="41"/>
        <end position="83"/>
    </location>
</feature>
<proteinExistence type="predicted"/>
<keyword evidence="3" id="KW-1185">Reference proteome</keyword>
<reference evidence="3" key="1">
    <citation type="submission" date="2016-10" db="EMBL/GenBank/DDBJ databases">
        <authorList>
            <person name="Varghese N."/>
            <person name="Submissions S."/>
        </authorList>
    </citation>
    <scope>NUCLEOTIDE SEQUENCE [LARGE SCALE GENOMIC DNA]</scope>
    <source>
        <strain evidence="3">LMG 24000</strain>
    </source>
</reference>
<sequence>MKPVSLLLCGMVVSLLAIPLLAQERPQIWNWHPERSASLKTWQNEMPTRGFTPPTPRGDLRGDIASNARGRPDVSRDNDQRRR</sequence>
<feature type="compositionally biased region" description="Basic and acidic residues" evidence="1">
    <location>
        <begin position="70"/>
        <end position="83"/>
    </location>
</feature>
<dbReference type="OrthoDB" id="9007970at2"/>
<evidence type="ECO:0000256" key="1">
    <source>
        <dbReference type="SAM" id="MobiDB-lite"/>
    </source>
</evidence>
<evidence type="ECO:0000313" key="2">
    <source>
        <dbReference type="EMBL" id="SEA84072.1"/>
    </source>
</evidence>
<protein>
    <submittedName>
        <fullName evidence="2">Uncharacterized protein</fullName>
    </submittedName>
</protein>
<gene>
    <name evidence="2" type="ORF">SAMN05192564_103347</name>
</gene>
<evidence type="ECO:0000313" key="3">
    <source>
        <dbReference type="Proteomes" id="UP000198638"/>
    </source>
</evidence>
<accession>A0A1H4EIL5</accession>
<organism evidence="2 3">
    <name type="scientific">Paraburkholderia sartisoli</name>
    <dbReference type="NCBI Taxonomy" id="83784"/>
    <lineage>
        <taxon>Bacteria</taxon>
        <taxon>Pseudomonadati</taxon>
        <taxon>Pseudomonadota</taxon>
        <taxon>Betaproteobacteria</taxon>
        <taxon>Burkholderiales</taxon>
        <taxon>Burkholderiaceae</taxon>
        <taxon>Paraburkholderia</taxon>
    </lineage>
</organism>
<dbReference type="EMBL" id="FNRQ01000003">
    <property type="protein sequence ID" value="SEA84072.1"/>
    <property type="molecule type" value="Genomic_DNA"/>
</dbReference>
<dbReference type="RefSeq" id="WP_090533543.1">
    <property type="nucleotide sequence ID" value="NZ_FNRQ01000003.1"/>
</dbReference>